<evidence type="ECO:0000256" key="1">
    <source>
        <dbReference type="SAM" id="MobiDB-lite"/>
    </source>
</evidence>
<dbReference type="Proteomes" id="UP001362999">
    <property type="component" value="Unassembled WGS sequence"/>
</dbReference>
<evidence type="ECO:0000313" key="2">
    <source>
        <dbReference type="EMBL" id="KAK7013919.1"/>
    </source>
</evidence>
<dbReference type="AlphaFoldDB" id="A0AAW0AL58"/>
<feature type="region of interest" description="Disordered" evidence="1">
    <location>
        <begin position="189"/>
        <end position="220"/>
    </location>
</feature>
<evidence type="ECO:0000313" key="3">
    <source>
        <dbReference type="Proteomes" id="UP001362999"/>
    </source>
</evidence>
<proteinExistence type="predicted"/>
<sequence length="419" mass="47433">MSKEPGVGGYRGDVDALLAWNGQDGRGRHELSFPAVLAASLNGQLGITEVPSQWWWLKRVKDCDILAIQYSGVIFRHMHIDLYSFERGLGFLDTIAHPQCPIAGRIFTIQISVSLVDNPDIADRIAAFTLSWHTIVPRLLGLTTLVVAFRPDDIGFPNRFFNIYRAHELPNLRKLAFFAHLACNIDPSLSNSGDESSEDDGEEASVDEDEEAFVDQDDEEDEVEEPHPLWDLDHCGAWASVLCDHRLNSLHHILFSLPQPAFWPPTYRRLNPVISSWFPSLVAESSLCSFVQHAGYRDESVEILRYRENHPDPIFEELLNYEEIDAYLQDHPDVVPEQLLEGPDSSIQGAGDPSDLGIPGVIFERSVVEEVSVWRLVPRWGDPYCGLGEHLFFDQFQLAEMWRWRLSGDASAWIGAERE</sequence>
<name>A0AAW0AL58_9AGAR</name>
<comment type="caution">
    <text evidence="2">The sequence shown here is derived from an EMBL/GenBank/DDBJ whole genome shotgun (WGS) entry which is preliminary data.</text>
</comment>
<accession>A0AAW0AL58</accession>
<gene>
    <name evidence="2" type="ORF">R3P38DRAFT_2788178</name>
</gene>
<organism evidence="2 3">
    <name type="scientific">Favolaschia claudopus</name>
    <dbReference type="NCBI Taxonomy" id="2862362"/>
    <lineage>
        <taxon>Eukaryota</taxon>
        <taxon>Fungi</taxon>
        <taxon>Dikarya</taxon>
        <taxon>Basidiomycota</taxon>
        <taxon>Agaricomycotina</taxon>
        <taxon>Agaricomycetes</taxon>
        <taxon>Agaricomycetidae</taxon>
        <taxon>Agaricales</taxon>
        <taxon>Marasmiineae</taxon>
        <taxon>Mycenaceae</taxon>
        <taxon>Favolaschia</taxon>
    </lineage>
</organism>
<protein>
    <submittedName>
        <fullName evidence="2">Uncharacterized protein</fullName>
    </submittedName>
</protein>
<dbReference type="EMBL" id="JAWWNJ010000058">
    <property type="protein sequence ID" value="KAK7013919.1"/>
    <property type="molecule type" value="Genomic_DNA"/>
</dbReference>
<reference evidence="2 3" key="1">
    <citation type="journal article" date="2024" name="J Genomics">
        <title>Draft genome sequencing and assembly of Favolaschia claudopus CIRM-BRFM 2984 isolated from oak limbs.</title>
        <authorList>
            <person name="Navarro D."/>
            <person name="Drula E."/>
            <person name="Chaduli D."/>
            <person name="Cazenave R."/>
            <person name="Ahrendt S."/>
            <person name="Wang J."/>
            <person name="Lipzen A."/>
            <person name="Daum C."/>
            <person name="Barry K."/>
            <person name="Grigoriev I.V."/>
            <person name="Favel A."/>
            <person name="Rosso M.N."/>
            <person name="Martin F."/>
        </authorList>
    </citation>
    <scope>NUCLEOTIDE SEQUENCE [LARGE SCALE GENOMIC DNA]</scope>
    <source>
        <strain evidence="2 3">CIRM-BRFM 2984</strain>
    </source>
</reference>
<feature type="compositionally biased region" description="Acidic residues" evidence="1">
    <location>
        <begin position="195"/>
        <end position="220"/>
    </location>
</feature>
<keyword evidence="3" id="KW-1185">Reference proteome</keyword>